<feature type="binding site" evidence="11">
    <location>
        <position position="256"/>
    </location>
    <ligand>
        <name>Ca(2+)</name>
        <dbReference type="ChEBI" id="CHEBI:29108"/>
        <label>1</label>
    </ligand>
</feature>
<evidence type="ECO:0000256" key="5">
    <source>
        <dbReference type="ARBA" id="ARBA00022801"/>
    </source>
</evidence>
<keyword evidence="2" id="KW-0645">Protease</keyword>
<dbReference type="InterPro" id="IPR006026">
    <property type="entry name" value="Peptidase_Metallo"/>
</dbReference>
<dbReference type="GO" id="GO:0030198">
    <property type="term" value="P:extracellular matrix organization"/>
    <property type="evidence" value="ECO:0007669"/>
    <property type="project" value="TreeGrafter"/>
</dbReference>
<dbReference type="OrthoDB" id="406838at2759"/>
<dbReference type="PRINTS" id="PR00138">
    <property type="entry name" value="MATRIXIN"/>
</dbReference>
<evidence type="ECO:0000313" key="13">
    <source>
        <dbReference type="EMBL" id="KAJ8436331.1"/>
    </source>
</evidence>
<evidence type="ECO:0000256" key="9">
    <source>
        <dbReference type="ARBA" id="ARBA00023180"/>
    </source>
</evidence>
<name>A0A9Q1K349_9CARY</name>
<evidence type="ECO:0000256" key="8">
    <source>
        <dbReference type="ARBA" id="ARBA00023145"/>
    </source>
</evidence>
<feature type="binding site" evidence="11">
    <location>
        <position position="226"/>
    </location>
    <ligand>
        <name>Zn(2+)</name>
        <dbReference type="ChEBI" id="CHEBI:29105"/>
        <label>1</label>
    </ligand>
</feature>
<keyword evidence="9" id="KW-0325">Glycoprotein</keyword>
<feature type="binding site" evidence="11">
    <location>
        <position position="233"/>
    </location>
    <ligand>
        <name>Ca(2+)</name>
        <dbReference type="ChEBI" id="CHEBI:29108"/>
        <label>3</label>
    </ligand>
</feature>
<evidence type="ECO:0000313" key="14">
    <source>
        <dbReference type="Proteomes" id="UP001153076"/>
    </source>
</evidence>
<comment type="cofactor">
    <cofactor evidence="11">
        <name>Zn(2+)</name>
        <dbReference type="ChEBI" id="CHEBI:29105"/>
    </cofactor>
    <text evidence="11">Binds 2 Zn(2+) ions per subunit.</text>
</comment>
<feature type="binding site" description="in inhibited form" evidence="11">
    <location>
        <position position="132"/>
    </location>
    <ligand>
        <name>Zn(2+)</name>
        <dbReference type="ChEBI" id="CHEBI:29105"/>
        <label>2</label>
        <note>catalytic</note>
    </ligand>
</feature>
<evidence type="ECO:0000259" key="12">
    <source>
        <dbReference type="SMART" id="SM00235"/>
    </source>
</evidence>
<dbReference type="PANTHER" id="PTHR10201:SF249">
    <property type="entry name" value="METALLOENDOPROTEINASE 1-MMP"/>
    <property type="match status" value="1"/>
</dbReference>
<evidence type="ECO:0000256" key="6">
    <source>
        <dbReference type="ARBA" id="ARBA00022833"/>
    </source>
</evidence>
<feature type="binding site" evidence="11">
    <location>
        <position position="256"/>
    </location>
    <ligand>
        <name>Ca(2+)</name>
        <dbReference type="ChEBI" id="CHEBI:29108"/>
        <label>3</label>
    </ligand>
</feature>
<feature type="binding site" evidence="11">
    <location>
        <position position="251"/>
    </location>
    <ligand>
        <name>Zn(2+)</name>
        <dbReference type="ChEBI" id="CHEBI:29105"/>
        <label>1</label>
    </ligand>
</feature>
<evidence type="ECO:0000256" key="10">
    <source>
        <dbReference type="PIRSR" id="PIRSR621190-1"/>
    </source>
</evidence>
<dbReference type="GO" id="GO:0008270">
    <property type="term" value="F:zinc ion binding"/>
    <property type="evidence" value="ECO:0007669"/>
    <property type="project" value="InterPro"/>
</dbReference>
<keyword evidence="8" id="KW-0865">Zymogen</keyword>
<dbReference type="Proteomes" id="UP001153076">
    <property type="component" value="Unassembled WGS sequence"/>
</dbReference>
<dbReference type="CDD" id="cd04278">
    <property type="entry name" value="ZnMc_MMP"/>
    <property type="match status" value="1"/>
</dbReference>
<accession>A0A9Q1K349</accession>
<feature type="binding site" evidence="11">
    <location>
        <position position="234"/>
    </location>
    <ligand>
        <name>Ca(2+)</name>
        <dbReference type="ChEBI" id="CHEBI:29108"/>
        <label>3</label>
    </ligand>
</feature>
<organism evidence="13 14">
    <name type="scientific">Carnegiea gigantea</name>
    <dbReference type="NCBI Taxonomy" id="171969"/>
    <lineage>
        <taxon>Eukaryota</taxon>
        <taxon>Viridiplantae</taxon>
        <taxon>Streptophyta</taxon>
        <taxon>Embryophyta</taxon>
        <taxon>Tracheophyta</taxon>
        <taxon>Spermatophyta</taxon>
        <taxon>Magnoliopsida</taxon>
        <taxon>eudicotyledons</taxon>
        <taxon>Gunneridae</taxon>
        <taxon>Pentapetalae</taxon>
        <taxon>Caryophyllales</taxon>
        <taxon>Cactineae</taxon>
        <taxon>Cactaceae</taxon>
        <taxon>Cactoideae</taxon>
        <taxon>Echinocereeae</taxon>
        <taxon>Carnegiea</taxon>
    </lineage>
</organism>
<feature type="binding site" evidence="11">
    <location>
        <position position="253"/>
    </location>
    <ligand>
        <name>Ca(2+)</name>
        <dbReference type="ChEBI" id="CHEBI:29108"/>
        <label>3</label>
    </ligand>
</feature>
<evidence type="ECO:0000256" key="3">
    <source>
        <dbReference type="ARBA" id="ARBA00022723"/>
    </source>
</evidence>
<dbReference type="PANTHER" id="PTHR10201">
    <property type="entry name" value="MATRIX METALLOPROTEINASE"/>
    <property type="match status" value="1"/>
</dbReference>
<dbReference type="SUPFAM" id="SSF55486">
    <property type="entry name" value="Metalloproteases ('zincins'), catalytic domain"/>
    <property type="match status" value="1"/>
</dbReference>
<dbReference type="EMBL" id="JAKOGI010000350">
    <property type="protein sequence ID" value="KAJ8436331.1"/>
    <property type="molecule type" value="Genomic_DNA"/>
</dbReference>
<dbReference type="InterPro" id="IPR036365">
    <property type="entry name" value="PGBD-like_sf"/>
</dbReference>
<feature type="active site" evidence="10">
    <location>
        <position position="280"/>
    </location>
</feature>
<keyword evidence="5" id="KW-0378">Hydrolase</keyword>
<dbReference type="SUPFAM" id="SSF47090">
    <property type="entry name" value="PGBD-like"/>
    <property type="match status" value="1"/>
</dbReference>
<feature type="binding site" evidence="11">
    <location>
        <position position="289"/>
    </location>
    <ligand>
        <name>Zn(2+)</name>
        <dbReference type="ChEBI" id="CHEBI:29105"/>
        <label>2</label>
        <note>catalytic</note>
    </ligand>
</feature>
<feature type="binding site" evidence="11">
    <location>
        <position position="216"/>
    </location>
    <ligand>
        <name>Ca(2+)</name>
        <dbReference type="ChEBI" id="CHEBI:29108"/>
        <label>2</label>
    </ligand>
</feature>
<keyword evidence="7" id="KW-0482">Metalloprotease</keyword>
<keyword evidence="14" id="KW-1185">Reference proteome</keyword>
<dbReference type="FunFam" id="3.40.390.10:FF:000018">
    <property type="entry name" value="Metalloendoproteinase 1"/>
    <property type="match status" value="1"/>
</dbReference>
<sequence length="370" mass="41658">MKLKEEKEEDQFMKSCVQPLPKYAFRLQFKHSTVVERNTSASTVDLTIDATATWHNFSKFLDLEKGTQLTGVSDLKKYFHRFGYLPSPPVNFTDVFDSSLESAVSHYQSKLGLPVTGKIDAETLHLIMTPRCGVSDSHSHAQAAVLRQTRRFEYFNGRPRWVKPAPVTLTYAFSADHTVGYISKDEIRAVFSRAFARWARVIPMNFTEVEKYSTADVKIGFYRGDHGDGEPFDGVLGVLAHAFSPESGKLHLDGAETWAVDFRKERSRVAVDLESVVTHEIGHVLGLAHSTVKDSIMYPNLSPRTKKVNLRIDDVEGIQALYGSNPNFELNSLLSEEFSDNNGCRRGGAGLWWWLWVASVGLVQMISFML</sequence>
<dbReference type="InterPro" id="IPR021190">
    <property type="entry name" value="Pept_M10A"/>
</dbReference>
<evidence type="ECO:0000256" key="1">
    <source>
        <dbReference type="ARBA" id="ARBA00009614"/>
    </source>
</evidence>
<feature type="binding site" evidence="11">
    <location>
        <position position="279"/>
    </location>
    <ligand>
        <name>Zn(2+)</name>
        <dbReference type="ChEBI" id="CHEBI:29105"/>
        <label>2</label>
        <note>catalytic</note>
    </ligand>
</feature>
<protein>
    <recommendedName>
        <fullName evidence="12">Peptidase metallopeptidase domain-containing protein</fullName>
    </recommendedName>
</protein>
<feature type="binding site" evidence="11">
    <location>
        <position position="297"/>
    </location>
    <ligand>
        <name>Zn(2+)</name>
        <dbReference type="ChEBI" id="CHEBI:29105"/>
        <label>2</label>
        <note>catalytic</note>
    </ligand>
</feature>
<dbReference type="Gene3D" id="3.40.390.10">
    <property type="entry name" value="Collagenase (Catalytic Domain)"/>
    <property type="match status" value="1"/>
</dbReference>
<dbReference type="InterPro" id="IPR002477">
    <property type="entry name" value="Peptidoglycan-bd-like"/>
</dbReference>
<proteinExistence type="inferred from homology"/>
<gene>
    <name evidence="13" type="ORF">Cgig2_005255</name>
</gene>
<dbReference type="GO" id="GO:0030574">
    <property type="term" value="P:collagen catabolic process"/>
    <property type="evidence" value="ECO:0007669"/>
    <property type="project" value="TreeGrafter"/>
</dbReference>
<keyword evidence="3 11" id="KW-0479">Metal-binding</keyword>
<reference evidence="13" key="1">
    <citation type="submission" date="2022-04" db="EMBL/GenBank/DDBJ databases">
        <title>Carnegiea gigantea Genome sequencing and assembly v2.</title>
        <authorList>
            <person name="Copetti D."/>
            <person name="Sanderson M.J."/>
            <person name="Burquez A."/>
            <person name="Wojciechowski M.F."/>
        </authorList>
    </citation>
    <scope>NUCLEOTIDE SEQUENCE</scope>
    <source>
        <strain evidence="13">SGP5-SGP5p</strain>
        <tissue evidence="13">Aerial part</tissue>
    </source>
</reference>
<dbReference type="InterPro" id="IPR024079">
    <property type="entry name" value="MetalloPept_cat_dom_sf"/>
</dbReference>
<feature type="binding site" evidence="11">
    <location>
        <position position="241"/>
    </location>
    <ligand>
        <name>Zn(2+)</name>
        <dbReference type="ChEBI" id="CHEBI:29105"/>
        <label>1</label>
    </ligand>
</feature>
<feature type="domain" description="Peptidase metallopeptidase" evidence="12">
    <location>
        <begin position="157"/>
        <end position="324"/>
    </location>
</feature>
<evidence type="ECO:0000256" key="7">
    <source>
        <dbReference type="ARBA" id="ARBA00023049"/>
    </source>
</evidence>
<evidence type="ECO:0000256" key="11">
    <source>
        <dbReference type="PIRSR" id="PIRSR621190-2"/>
    </source>
</evidence>
<feature type="binding site" evidence="11">
    <location>
        <position position="228"/>
    </location>
    <ligand>
        <name>Zn(2+)</name>
        <dbReference type="ChEBI" id="CHEBI:29105"/>
        <label>1</label>
    </ligand>
</feature>
<dbReference type="InterPro" id="IPR001818">
    <property type="entry name" value="Pept_M10_metallopeptidase"/>
</dbReference>
<dbReference type="Pfam" id="PF01471">
    <property type="entry name" value="PG_binding_1"/>
    <property type="match status" value="1"/>
</dbReference>
<evidence type="ECO:0000256" key="4">
    <source>
        <dbReference type="ARBA" id="ARBA00022729"/>
    </source>
</evidence>
<dbReference type="Pfam" id="PF00413">
    <property type="entry name" value="Peptidase_M10"/>
    <property type="match status" value="1"/>
</dbReference>
<dbReference type="GO" id="GO:0004222">
    <property type="term" value="F:metalloendopeptidase activity"/>
    <property type="evidence" value="ECO:0007669"/>
    <property type="project" value="InterPro"/>
</dbReference>
<comment type="cofactor">
    <cofactor evidence="11">
        <name>Ca(2+)</name>
        <dbReference type="ChEBI" id="CHEBI:29108"/>
    </cofactor>
    <text evidence="11">Can bind about 5 Ca(2+) ions per subunit.</text>
</comment>
<dbReference type="InterPro" id="IPR033739">
    <property type="entry name" value="M10A_MMP"/>
</dbReference>
<dbReference type="AlphaFoldDB" id="A0A9Q1K349"/>
<feature type="binding site" evidence="11">
    <location>
        <position position="283"/>
    </location>
    <ligand>
        <name>Zn(2+)</name>
        <dbReference type="ChEBI" id="CHEBI:29105"/>
        <label>2</label>
        <note>catalytic</note>
    </ligand>
</feature>
<keyword evidence="11" id="KW-0106">Calcium</keyword>
<dbReference type="SMART" id="SM00235">
    <property type="entry name" value="ZnMc"/>
    <property type="match status" value="1"/>
</dbReference>
<keyword evidence="4" id="KW-0732">Signal</keyword>
<evidence type="ECO:0000256" key="2">
    <source>
        <dbReference type="ARBA" id="ARBA00022670"/>
    </source>
</evidence>
<dbReference type="GO" id="GO:0031012">
    <property type="term" value="C:extracellular matrix"/>
    <property type="evidence" value="ECO:0007669"/>
    <property type="project" value="InterPro"/>
</dbReference>
<keyword evidence="6 11" id="KW-0862">Zinc</keyword>
<comment type="similarity">
    <text evidence="1">Belongs to the peptidase M10A family. Matrix metalloproteinases (MMPs) subfamily.</text>
</comment>
<comment type="caution">
    <text evidence="13">The sequence shown here is derived from an EMBL/GenBank/DDBJ whole genome shotgun (WGS) entry which is preliminary data.</text>
</comment>
<dbReference type="GO" id="GO:0006508">
    <property type="term" value="P:proteolysis"/>
    <property type="evidence" value="ECO:0007669"/>
    <property type="project" value="UniProtKB-KW"/>
</dbReference>